<proteinExistence type="predicted"/>
<keyword evidence="3" id="KW-1185">Reference proteome</keyword>
<feature type="transmembrane region" description="Helical" evidence="1">
    <location>
        <begin position="149"/>
        <end position="168"/>
    </location>
</feature>
<feature type="transmembrane region" description="Helical" evidence="1">
    <location>
        <begin position="88"/>
        <end position="107"/>
    </location>
</feature>
<evidence type="ECO:0008006" key="4">
    <source>
        <dbReference type="Google" id="ProtNLM"/>
    </source>
</evidence>
<evidence type="ECO:0000256" key="1">
    <source>
        <dbReference type="SAM" id="Phobius"/>
    </source>
</evidence>
<accession>A0ABW6BXL9</accession>
<evidence type="ECO:0000313" key="3">
    <source>
        <dbReference type="Proteomes" id="UP001597641"/>
    </source>
</evidence>
<dbReference type="RefSeq" id="WP_377486075.1">
    <property type="nucleotide sequence ID" value="NZ_JBHUOX010000011.1"/>
</dbReference>
<feature type="transmembrane region" description="Helical" evidence="1">
    <location>
        <begin position="30"/>
        <end position="51"/>
    </location>
</feature>
<feature type="transmembrane region" description="Helical" evidence="1">
    <location>
        <begin position="6"/>
        <end position="23"/>
    </location>
</feature>
<keyword evidence="1" id="KW-0472">Membrane</keyword>
<feature type="transmembrane region" description="Helical" evidence="1">
    <location>
        <begin position="63"/>
        <end position="81"/>
    </location>
</feature>
<keyword evidence="1" id="KW-1133">Transmembrane helix</keyword>
<comment type="caution">
    <text evidence="2">The sequence shown here is derived from an EMBL/GenBank/DDBJ whole genome shotgun (WGS) entry which is preliminary data.</text>
</comment>
<feature type="transmembrane region" description="Helical" evidence="1">
    <location>
        <begin position="188"/>
        <end position="205"/>
    </location>
</feature>
<evidence type="ECO:0000313" key="2">
    <source>
        <dbReference type="EMBL" id="MFD3001704.1"/>
    </source>
</evidence>
<gene>
    <name evidence="2" type="ORF">ACFS7Z_15130</name>
</gene>
<sequence length="209" mass="23696">MGAIVNIATFSVLIPLLAGLIRFKRGGQVSYILFGYVVVSALVDAGGLITASKGINNNWMSHVFVPLEYLFFSSVYALAVPSERWKKAVYVSFWLFLGFCVLNVFLWEPLDKFNSKARVLESALLIAMVLLYFYSKLKQREEQNFLTEPLFLFSSAILLYFSGTVVIFSFLEALMQESMELARSFMNVMRVLLIMLNVVIAIVLLKDKK</sequence>
<protein>
    <recommendedName>
        <fullName evidence="4">YhhN-like protein</fullName>
    </recommendedName>
</protein>
<dbReference type="Proteomes" id="UP001597641">
    <property type="component" value="Unassembled WGS sequence"/>
</dbReference>
<name>A0ABW6BXL9_9BACT</name>
<dbReference type="EMBL" id="JBHUOX010000011">
    <property type="protein sequence ID" value="MFD3001704.1"/>
    <property type="molecule type" value="Genomic_DNA"/>
</dbReference>
<keyword evidence="1" id="KW-0812">Transmembrane</keyword>
<organism evidence="2 3">
    <name type="scientific">Pontibacter toksunensis</name>
    <dbReference type="NCBI Taxonomy" id="1332631"/>
    <lineage>
        <taxon>Bacteria</taxon>
        <taxon>Pseudomonadati</taxon>
        <taxon>Bacteroidota</taxon>
        <taxon>Cytophagia</taxon>
        <taxon>Cytophagales</taxon>
        <taxon>Hymenobacteraceae</taxon>
        <taxon>Pontibacter</taxon>
    </lineage>
</organism>
<reference evidence="3" key="1">
    <citation type="journal article" date="2019" name="Int. J. Syst. Evol. Microbiol.">
        <title>The Global Catalogue of Microorganisms (GCM) 10K type strain sequencing project: providing services to taxonomists for standard genome sequencing and annotation.</title>
        <authorList>
            <consortium name="The Broad Institute Genomics Platform"/>
            <consortium name="The Broad Institute Genome Sequencing Center for Infectious Disease"/>
            <person name="Wu L."/>
            <person name="Ma J."/>
        </authorList>
    </citation>
    <scope>NUCLEOTIDE SEQUENCE [LARGE SCALE GENOMIC DNA]</scope>
    <source>
        <strain evidence="3">KCTC 23984</strain>
    </source>
</reference>
<feature type="transmembrane region" description="Helical" evidence="1">
    <location>
        <begin position="119"/>
        <end position="137"/>
    </location>
</feature>